<dbReference type="EMBL" id="BMIU01000036">
    <property type="protein sequence ID" value="GGF50935.1"/>
    <property type="molecule type" value="Genomic_DNA"/>
</dbReference>
<comment type="caution">
    <text evidence="1">The sequence shown here is derived from an EMBL/GenBank/DDBJ whole genome shotgun (WGS) entry which is preliminary data.</text>
</comment>
<keyword evidence="2" id="KW-1185">Reference proteome</keyword>
<evidence type="ECO:0000313" key="1">
    <source>
        <dbReference type="EMBL" id="GGF50935.1"/>
    </source>
</evidence>
<gene>
    <name evidence="1" type="ORF">GCM10011339_44350</name>
</gene>
<evidence type="ECO:0000313" key="2">
    <source>
        <dbReference type="Proteomes" id="UP000647339"/>
    </source>
</evidence>
<reference evidence="2" key="1">
    <citation type="journal article" date="2019" name="Int. J. Syst. Evol. Microbiol.">
        <title>The Global Catalogue of Microorganisms (GCM) 10K type strain sequencing project: providing services to taxonomists for standard genome sequencing and annotation.</title>
        <authorList>
            <consortium name="The Broad Institute Genomics Platform"/>
            <consortium name="The Broad Institute Genome Sequencing Center for Infectious Disease"/>
            <person name="Wu L."/>
            <person name="Ma J."/>
        </authorList>
    </citation>
    <scope>NUCLEOTIDE SEQUENCE [LARGE SCALE GENOMIC DNA]</scope>
    <source>
        <strain evidence="2">CGMCC 1.15407</strain>
    </source>
</reference>
<accession>A0ABQ1VC73</accession>
<dbReference type="Pfam" id="PF10899">
    <property type="entry name" value="AbiGi"/>
    <property type="match status" value="1"/>
</dbReference>
<organism evidence="1 2">
    <name type="scientific">Echinicola rosea</name>
    <dbReference type="NCBI Taxonomy" id="1807691"/>
    <lineage>
        <taxon>Bacteria</taxon>
        <taxon>Pseudomonadati</taxon>
        <taxon>Bacteroidota</taxon>
        <taxon>Cytophagia</taxon>
        <taxon>Cytophagales</taxon>
        <taxon>Cyclobacteriaceae</taxon>
        <taxon>Echinicola</taxon>
    </lineage>
</organism>
<dbReference type="Proteomes" id="UP000647339">
    <property type="component" value="Unassembled WGS sequence"/>
</dbReference>
<evidence type="ECO:0008006" key="3">
    <source>
        <dbReference type="Google" id="ProtNLM"/>
    </source>
</evidence>
<proteinExistence type="predicted"/>
<protein>
    <recommendedName>
        <fullName evidence="3">DUF4433 domain-containing protein</fullName>
    </recommendedName>
</protein>
<name>A0ABQ1VC73_9BACT</name>
<dbReference type="InterPro" id="IPR021223">
    <property type="entry name" value="AbiGi"/>
</dbReference>
<sequence>MSHKSYENLSSNTFFHFTNSKENLVSILQRTFEPRYCLERTDYLTGDMKMEMAYPMVCFCDIPLSKLKRHIGTYGNYGIGLAKNWGFKKNLSPVIYTKQKARTASNYEKLIKWYRQNFDEGSKNSKEKKFRQLFSDFLMFTKPYSGKMFKNGKNQFTRFYDEREWRWVPRITNKDIWTHLGKEQFLNKEIKDKADLMVSELYRLHFQPKDINYLILNTEEEIDDFIQSIEQIKEKFNKRTIKKLTSRIITRQQIISDF</sequence>
<dbReference type="RefSeq" id="WP_137401331.1">
    <property type="nucleotide sequence ID" value="NZ_BMIU01000036.1"/>
</dbReference>